<dbReference type="OrthoDB" id="10265903at2759"/>
<proteinExistence type="inferred from homology"/>
<gene>
    <name evidence="5" type="ORF">ASPZODRAFT_134698</name>
</gene>
<dbReference type="VEuPathDB" id="FungiDB:ASPZODRAFT_134698"/>
<dbReference type="PROSITE" id="PS00828">
    <property type="entry name" value="RIBOSOMAL_L36"/>
    <property type="match status" value="1"/>
</dbReference>
<dbReference type="EMBL" id="KV878347">
    <property type="protein sequence ID" value="OJJ44615.1"/>
    <property type="molecule type" value="Genomic_DNA"/>
</dbReference>
<dbReference type="RefSeq" id="XP_022579125.1">
    <property type="nucleotide sequence ID" value="XM_022723605.1"/>
</dbReference>
<evidence type="ECO:0000256" key="4">
    <source>
        <dbReference type="RuleBase" id="RU000570"/>
    </source>
</evidence>
<organism evidence="5 6">
    <name type="scientific">Penicilliopsis zonata CBS 506.65</name>
    <dbReference type="NCBI Taxonomy" id="1073090"/>
    <lineage>
        <taxon>Eukaryota</taxon>
        <taxon>Fungi</taxon>
        <taxon>Dikarya</taxon>
        <taxon>Ascomycota</taxon>
        <taxon>Pezizomycotina</taxon>
        <taxon>Eurotiomycetes</taxon>
        <taxon>Eurotiomycetidae</taxon>
        <taxon>Eurotiales</taxon>
        <taxon>Aspergillaceae</taxon>
        <taxon>Penicilliopsis</taxon>
    </lineage>
</organism>
<dbReference type="InterPro" id="IPR052010">
    <property type="entry name" value="Ribosomal_LSU_bL36"/>
</dbReference>
<reference evidence="6" key="1">
    <citation type="journal article" date="2017" name="Genome Biol.">
        <title>Comparative genomics reveals high biological diversity and specific adaptations in the industrially and medically important fungal genus Aspergillus.</title>
        <authorList>
            <person name="de Vries R.P."/>
            <person name="Riley R."/>
            <person name="Wiebenga A."/>
            <person name="Aguilar-Osorio G."/>
            <person name="Amillis S."/>
            <person name="Uchima C.A."/>
            <person name="Anderluh G."/>
            <person name="Asadollahi M."/>
            <person name="Askin M."/>
            <person name="Barry K."/>
            <person name="Battaglia E."/>
            <person name="Bayram O."/>
            <person name="Benocci T."/>
            <person name="Braus-Stromeyer S.A."/>
            <person name="Caldana C."/>
            <person name="Canovas D."/>
            <person name="Cerqueira G.C."/>
            <person name="Chen F."/>
            <person name="Chen W."/>
            <person name="Choi C."/>
            <person name="Clum A."/>
            <person name="Dos Santos R.A."/>
            <person name="Damasio A.R."/>
            <person name="Diallinas G."/>
            <person name="Emri T."/>
            <person name="Fekete E."/>
            <person name="Flipphi M."/>
            <person name="Freyberg S."/>
            <person name="Gallo A."/>
            <person name="Gournas C."/>
            <person name="Habgood R."/>
            <person name="Hainaut M."/>
            <person name="Harispe M.L."/>
            <person name="Henrissat B."/>
            <person name="Hilden K.S."/>
            <person name="Hope R."/>
            <person name="Hossain A."/>
            <person name="Karabika E."/>
            <person name="Karaffa L."/>
            <person name="Karanyi Z."/>
            <person name="Krasevec N."/>
            <person name="Kuo A."/>
            <person name="Kusch H."/>
            <person name="LaButti K."/>
            <person name="Lagendijk E.L."/>
            <person name="Lapidus A."/>
            <person name="Levasseur A."/>
            <person name="Lindquist E."/>
            <person name="Lipzen A."/>
            <person name="Logrieco A.F."/>
            <person name="MacCabe A."/>
            <person name="Maekelae M.R."/>
            <person name="Malavazi I."/>
            <person name="Melin P."/>
            <person name="Meyer V."/>
            <person name="Mielnichuk N."/>
            <person name="Miskei M."/>
            <person name="Molnar A.P."/>
            <person name="Mule G."/>
            <person name="Ngan C.Y."/>
            <person name="Orejas M."/>
            <person name="Orosz E."/>
            <person name="Ouedraogo J.P."/>
            <person name="Overkamp K.M."/>
            <person name="Park H.-S."/>
            <person name="Perrone G."/>
            <person name="Piumi F."/>
            <person name="Punt P.J."/>
            <person name="Ram A.F."/>
            <person name="Ramon A."/>
            <person name="Rauscher S."/>
            <person name="Record E."/>
            <person name="Riano-Pachon D.M."/>
            <person name="Robert V."/>
            <person name="Roehrig J."/>
            <person name="Ruller R."/>
            <person name="Salamov A."/>
            <person name="Salih N.S."/>
            <person name="Samson R.A."/>
            <person name="Sandor E."/>
            <person name="Sanguinetti M."/>
            <person name="Schuetze T."/>
            <person name="Sepcic K."/>
            <person name="Shelest E."/>
            <person name="Sherlock G."/>
            <person name="Sophianopoulou V."/>
            <person name="Squina F.M."/>
            <person name="Sun H."/>
            <person name="Susca A."/>
            <person name="Todd R.B."/>
            <person name="Tsang A."/>
            <person name="Unkles S.E."/>
            <person name="van de Wiele N."/>
            <person name="van Rossen-Uffink D."/>
            <person name="Oliveira J.V."/>
            <person name="Vesth T.C."/>
            <person name="Visser J."/>
            <person name="Yu J.-H."/>
            <person name="Zhou M."/>
            <person name="Andersen M.R."/>
            <person name="Archer D.B."/>
            <person name="Baker S.E."/>
            <person name="Benoit I."/>
            <person name="Brakhage A.A."/>
            <person name="Braus G.H."/>
            <person name="Fischer R."/>
            <person name="Frisvad J.C."/>
            <person name="Goldman G.H."/>
            <person name="Houbraken J."/>
            <person name="Oakley B."/>
            <person name="Pocsi I."/>
            <person name="Scazzocchio C."/>
            <person name="Seiboth B."/>
            <person name="vanKuyk P.A."/>
            <person name="Wortman J."/>
            <person name="Dyer P.S."/>
            <person name="Grigoriev I.V."/>
        </authorList>
    </citation>
    <scope>NUCLEOTIDE SEQUENCE [LARGE SCALE GENOMIC DNA]</scope>
    <source>
        <strain evidence="6">CBS 506.65</strain>
    </source>
</reference>
<dbReference type="PANTHER" id="PTHR18804:SF16">
    <property type="entry name" value="RIBOSOMAL PROTEIN"/>
    <property type="match status" value="1"/>
</dbReference>
<dbReference type="Proteomes" id="UP000184188">
    <property type="component" value="Unassembled WGS sequence"/>
</dbReference>
<keyword evidence="3 4" id="KW-0687">Ribonucleoprotein</keyword>
<dbReference type="AlphaFoldDB" id="A0A1L9SBM8"/>
<sequence length="117" mass="13023">MYSLRSAVGASTGLLRRLLPSSRPSFFSRSFSQLMGVSASNSLRSLRAQSQQPSPSQNQQTAIARVGATVRQLEQVRGMKTRSSVKRLCEGCKAVKRKNRVYIICSKNPKHKQRQGK</sequence>
<dbReference type="InterPro" id="IPR000473">
    <property type="entry name" value="Ribosomal_bL36"/>
</dbReference>
<evidence type="ECO:0000256" key="1">
    <source>
        <dbReference type="ARBA" id="ARBA00007645"/>
    </source>
</evidence>
<evidence type="ECO:0000256" key="3">
    <source>
        <dbReference type="ARBA" id="ARBA00023274"/>
    </source>
</evidence>
<dbReference type="GO" id="GO:0005840">
    <property type="term" value="C:ribosome"/>
    <property type="evidence" value="ECO:0007669"/>
    <property type="project" value="UniProtKB-KW"/>
</dbReference>
<dbReference type="Pfam" id="PF00444">
    <property type="entry name" value="Ribosomal_L36"/>
    <property type="match status" value="1"/>
</dbReference>
<name>A0A1L9SBM8_9EURO</name>
<accession>A0A1L9SBM8</accession>
<evidence type="ECO:0000313" key="5">
    <source>
        <dbReference type="EMBL" id="OJJ44615.1"/>
    </source>
</evidence>
<dbReference type="GO" id="GO:0006412">
    <property type="term" value="P:translation"/>
    <property type="evidence" value="ECO:0007669"/>
    <property type="project" value="InterPro"/>
</dbReference>
<dbReference type="GO" id="GO:1990904">
    <property type="term" value="C:ribonucleoprotein complex"/>
    <property type="evidence" value="ECO:0007669"/>
    <property type="project" value="UniProtKB-KW"/>
</dbReference>
<dbReference type="GO" id="GO:0003735">
    <property type="term" value="F:structural constituent of ribosome"/>
    <property type="evidence" value="ECO:0007669"/>
    <property type="project" value="InterPro"/>
</dbReference>
<dbReference type="STRING" id="1073090.A0A1L9SBM8"/>
<comment type="similarity">
    <text evidence="1 4">Belongs to the bacterial ribosomal protein bL36 family.</text>
</comment>
<dbReference type="PANTHER" id="PTHR18804">
    <property type="entry name" value="RIBOSOMAL PROTEIN"/>
    <property type="match status" value="1"/>
</dbReference>
<dbReference type="SUPFAM" id="SSF57840">
    <property type="entry name" value="Ribosomal protein L36"/>
    <property type="match status" value="1"/>
</dbReference>
<protein>
    <recommendedName>
        <fullName evidence="4">Ribosomal protein</fullName>
    </recommendedName>
</protein>
<dbReference type="InterPro" id="IPR035977">
    <property type="entry name" value="Ribosomal_bL36_sp"/>
</dbReference>
<evidence type="ECO:0000256" key="2">
    <source>
        <dbReference type="ARBA" id="ARBA00022980"/>
    </source>
</evidence>
<dbReference type="NCBIfam" id="TIGR01022">
    <property type="entry name" value="rpmJ_bact"/>
    <property type="match status" value="1"/>
</dbReference>
<keyword evidence="2 4" id="KW-0689">Ribosomal protein</keyword>
<keyword evidence="6" id="KW-1185">Reference proteome</keyword>
<dbReference type="GeneID" id="34610070"/>
<evidence type="ECO:0000313" key="6">
    <source>
        <dbReference type="Proteomes" id="UP000184188"/>
    </source>
</evidence>
<dbReference type="HAMAP" id="MF_00251">
    <property type="entry name" value="Ribosomal_bL36"/>
    <property type="match status" value="1"/>
</dbReference>